<dbReference type="AlphaFoldDB" id="A0A2K9P4M6"/>
<keyword evidence="2" id="KW-1185">Reference proteome</keyword>
<organism evidence="1 2">
    <name type="scientific">Monoglobus pectinilyticus</name>
    <dbReference type="NCBI Taxonomy" id="1981510"/>
    <lineage>
        <taxon>Bacteria</taxon>
        <taxon>Bacillati</taxon>
        <taxon>Bacillota</taxon>
        <taxon>Clostridia</taxon>
        <taxon>Monoglobales</taxon>
        <taxon>Monoglobaceae</taxon>
        <taxon>Monoglobus</taxon>
    </lineage>
</organism>
<reference evidence="1 2" key="1">
    <citation type="submission" date="2017-04" db="EMBL/GenBank/DDBJ databases">
        <title>Monoglobus pectinilyticus 14 draft genome.</title>
        <authorList>
            <person name="Kim C."/>
            <person name="Rosendale D.I."/>
            <person name="Kelly W.J."/>
            <person name="Tannock G.W."/>
            <person name="Patchett M.L."/>
            <person name="Jordens J.Z."/>
        </authorList>
    </citation>
    <scope>NUCLEOTIDE SEQUENCE [LARGE SCALE GENOMIC DNA]</scope>
    <source>
        <strain evidence="1 2">14</strain>
    </source>
</reference>
<gene>
    <name evidence="1" type="ORF">B9O19_02073</name>
</gene>
<accession>A0A2K9P4M6</accession>
<dbReference type="GeneID" id="98063445"/>
<evidence type="ECO:0000313" key="2">
    <source>
        <dbReference type="Proteomes" id="UP000235589"/>
    </source>
</evidence>
<dbReference type="RefSeq" id="WP_102366346.1">
    <property type="nucleotide sequence ID" value="NZ_CP020991.1"/>
</dbReference>
<protein>
    <submittedName>
        <fullName evidence="1">Uncharacterized protein</fullName>
    </submittedName>
</protein>
<dbReference type="Proteomes" id="UP000235589">
    <property type="component" value="Chromosome"/>
</dbReference>
<dbReference type="KEGG" id="mpec:B9O19_02073"/>
<evidence type="ECO:0000313" key="1">
    <source>
        <dbReference type="EMBL" id="AUO20215.1"/>
    </source>
</evidence>
<proteinExistence type="predicted"/>
<dbReference type="EMBL" id="CP020991">
    <property type="protein sequence ID" value="AUO20215.1"/>
    <property type="molecule type" value="Genomic_DNA"/>
</dbReference>
<name>A0A2K9P4M6_9FIRM</name>
<sequence length="108" mass="12461">MMNNKFLNNKFSKREKRIRKTYEIEDDLYNFLEEASLTYDASVSDILNFCIAELIRTNDLKIYTSSNMKNPSHNFNIAVSNVKGLAKLSETTPFTIKSLVNMSVKNIL</sequence>